<dbReference type="PANTHER" id="PTHR11918">
    <property type="entry name" value="RADICAL SAM PROTEINS"/>
    <property type="match status" value="1"/>
</dbReference>
<dbReference type="RefSeq" id="WP_066971799.1">
    <property type="nucleotide sequence ID" value="NZ_LWMT01000138.1"/>
</dbReference>
<evidence type="ECO:0000256" key="2">
    <source>
        <dbReference type="ARBA" id="ARBA00008616"/>
    </source>
</evidence>
<gene>
    <name evidence="15" type="primary">miaB</name>
    <name evidence="15" type="ORF">MBFIL_08280</name>
</gene>
<dbReference type="SFLD" id="SFLDS00029">
    <property type="entry name" value="Radical_SAM"/>
    <property type="match status" value="1"/>
</dbReference>
<evidence type="ECO:0000256" key="9">
    <source>
        <dbReference type="ARBA" id="ARBA00023014"/>
    </source>
</evidence>
<organism evidence="15 16">
    <name type="scientific">Methanobrevibacter filiformis</name>
    <dbReference type="NCBI Taxonomy" id="55758"/>
    <lineage>
        <taxon>Archaea</taxon>
        <taxon>Methanobacteriati</taxon>
        <taxon>Methanobacteriota</taxon>
        <taxon>Methanomada group</taxon>
        <taxon>Methanobacteria</taxon>
        <taxon>Methanobacteriales</taxon>
        <taxon>Methanobacteriaceae</taxon>
        <taxon>Methanobrevibacter</taxon>
    </lineage>
</organism>
<evidence type="ECO:0000256" key="5">
    <source>
        <dbReference type="ARBA" id="ARBA00022691"/>
    </source>
</evidence>
<keyword evidence="4 11" id="KW-0808">Transferase</keyword>
<keyword evidence="3 11" id="KW-0004">4Fe-4S</keyword>
<evidence type="ECO:0000256" key="8">
    <source>
        <dbReference type="ARBA" id="ARBA00023004"/>
    </source>
</evidence>
<dbReference type="Pfam" id="PF01938">
    <property type="entry name" value="TRAM"/>
    <property type="match status" value="1"/>
</dbReference>
<keyword evidence="6 11" id="KW-0819">tRNA processing</keyword>
<dbReference type="InterPro" id="IPR002792">
    <property type="entry name" value="TRAM_dom"/>
</dbReference>
<keyword evidence="5 11" id="KW-0949">S-adenosyl-L-methionine</keyword>
<reference evidence="15 16" key="1">
    <citation type="submission" date="2016-04" db="EMBL/GenBank/DDBJ databases">
        <title>Genome sequence of Methanobrevibacter filiformis DSM 11501.</title>
        <authorList>
            <person name="Poehlein A."/>
            <person name="Seedorf H."/>
            <person name="Daniel R."/>
        </authorList>
    </citation>
    <scope>NUCLEOTIDE SEQUENCE [LARGE SCALE GENOMIC DNA]</scope>
    <source>
        <strain evidence="15 16">DSM 11501</strain>
    </source>
</reference>
<dbReference type="InterPro" id="IPR005839">
    <property type="entry name" value="Methylthiotransferase"/>
</dbReference>
<comment type="catalytic activity">
    <reaction evidence="10 11">
        <text>N(6)-L-threonylcarbamoyladenosine(37) in tRNA + (sulfur carrier)-SH + AH2 + 2 S-adenosyl-L-methionine = 2-methylsulfanyl-N(6)-L-threonylcarbamoyladenosine(37) in tRNA + (sulfur carrier)-H + 5'-deoxyadenosine + L-methionine + A + S-adenosyl-L-homocysteine + 2 H(+)</text>
        <dbReference type="Rhea" id="RHEA:37075"/>
        <dbReference type="Rhea" id="RHEA-COMP:10163"/>
        <dbReference type="Rhea" id="RHEA-COMP:11092"/>
        <dbReference type="Rhea" id="RHEA-COMP:14737"/>
        <dbReference type="Rhea" id="RHEA-COMP:14739"/>
        <dbReference type="ChEBI" id="CHEBI:13193"/>
        <dbReference type="ChEBI" id="CHEBI:15378"/>
        <dbReference type="ChEBI" id="CHEBI:17319"/>
        <dbReference type="ChEBI" id="CHEBI:17499"/>
        <dbReference type="ChEBI" id="CHEBI:29917"/>
        <dbReference type="ChEBI" id="CHEBI:57844"/>
        <dbReference type="ChEBI" id="CHEBI:57856"/>
        <dbReference type="ChEBI" id="CHEBI:59789"/>
        <dbReference type="ChEBI" id="CHEBI:64428"/>
        <dbReference type="ChEBI" id="CHEBI:74418"/>
        <dbReference type="ChEBI" id="CHEBI:74420"/>
        <dbReference type="EC" id="2.8.4.5"/>
    </reaction>
</comment>
<dbReference type="Gene3D" id="3.80.30.20">
    <property type="entry name" value="tm_1862 like domain"/>
    <property type="match status" value="1"/>
</dbReference>
<evidence type="ECO:0000259" key="12">
    <source>
        <dbReference type="PROSITE" id="PS50926"/>
    </source>
</evidence>
<dbReference type="FunFam" id="3.40.50.12160:FF:000003">
    <property type="entry name" value="CDK5 regulatory subunit-associated protein 1"/>
    <property type="match status" value="1"/>
</dbReference>
<dbReference type="InterPro" id="IPR058240">
    <property type="entry name" value="rSAM_sf"/>
</dbReference>
<dbReference type="EC" id="2.8.4.5" evidence="11"/>
<protein>
    <recommendedName>
        <fullName evidence="11">tRNA-t(6)A37 methylthiotransferase</fullName>
        <ecNumber evidence="11">2.8.4.5</ecNumber>
    </recommendedName>
</protein>
<evidence type="ECO:0000256" key="3">
    <source>
        <dbReference type="ARBA" id="ARBA00022485"/>
    </source>
</evidence>
<comment type="function">
    <text evidence="1 11">Catalyzes the methylthiolation of N6-threonylcarbamoyladenosine (t(6)A), leading to the formation of 2-methylthio-N6-threonylcarbamoyladenosine (ms(2)t(6)A) at position 37 in tRNAs that read codons beginning with adenine.</text>
</comment>
<dbReference type="InterPro" id="IPR006466">
    <property type="entry name" value="MiaB-like_arc_euk"/>
</dbReference>
<dbReference type="STRING" id="55758.MBFIL_08280"/>
<dbReference type="Pfam" id="PF00919">
    <property type="entry name" value="UPF0004"/>
    <property type="match status" value="1"/>
</dbReference>
<keyword evidence="8 11" id="KW-0408">Iron</keyword>
<evidence type="ECO:0000313" key="16">
    <source>
        <dbReference type="Proteomes" id="UP000077066"/>
    </source>
</evidence>
<dbReference type="EMBL" id="LWMT01000138">
    <property type="protein sequence ID" value="KZX14590.1"/>
    <property type="molecule type" value="Genomic_DNA"/>
</dbReference>
<evidence type="ECO:0000256" key="7">
    <source>
        <dbReference type="ARBA" id="ARBA00022723"/>
    </source>
</evidence>
<feature type="domain" description="MTTase N-terminal" evidence="13">
    <location>
        <begin position="11"/>
        <end position="123"/>
    </location>
</feature>
<dbReference type="PROSITE" id="PS01278">
    <property type="entry name" value="MTTASE_RADICAL"/>
    <property type="match status" value="1"/>
</dbReference>
<dbReference type="InterPro" id="IPR013848">
    <property type="entry name" value="Methylthiotransferase_N"/>
</dbReference>
<dbReference type="GO" id="GO:0046872">
    <property type="term" value="F:metal ion binding"/>
    <property type="evidence" value="ECO:0007669"/>
    <property type="project" value="UniProtKB-UniRule"/>
</dbReference>
<dbReference type="InterPro" id="IPR020612">
    <property type="entry name" value="Methylthiotransferase_CS"/>
</dbReference>
<dbReference type="Pfam" id="PF04055">
    <property type="entry name" value="Radical_SAM"/>
    <property type="match status" value="1"/>
</dbReference>
<dbReference type="PATRIC" id="fig|55758.3.peg.934"/>
<dbReference type="PROSITE" id="PS51449">
    <property type="entry name" value="MTTASE_N"/>
    <property type="match status" value="1"/>
</dbReference>
<evidence type="ECO:0000259" key="13">
    <source>
        <dbReference type="PROSITE" id="PS51449"/>
    </source>
</evidence>
<dbReference type="Gene3D" id="3.40.50.12160">
    <property type="entry name" value="Methylthiotransferase, N-terminal domain"/>
    <property type="match status" value="1"/>
</dbReference>
<dbReference type="PROSITE" id="PS51918">
    <property type="entry name" value="RADICAL_SAM"/>
    <property type="match status" value="1"/>
</dbReference>
<dbReference type="Proteomes" id="UP000077066">
    <property type="component" value="Unassembled WGS sequence"/>
</dbReference>
<comment type="similarity">
    <text evidence="2 11">Belongs to the methylthiotransferase family. CDKAL1 subfamily.</text>
</comment>
<dbReference type="SUPFAM" id="SSF102114">
    <property type="entry name" value="Radical SAM enzymes"/>
    <property type="match status" value="1"/>
</dbReference>
<feature type="domain" description="Radical SAM core" evidence="14">
    <location>
        <begin position="144"/>
        <end position="373"/>
    </location>
</feature>
<dbReference type="GO" id="GO:0051539">
    <property type="term" value="F:4 iron, 4 sulfur cluster binding"/>
    <property type="evidence" value="ECO:0007669"/>
    <property type="project" value="UniProtKB-UniRule"/>
</dbReference>
<evidence type="ECO:0000256" key="11">
    <source>
        <dbReference type="RuleBase" id="RU368081"/>
    </source>
</evidence>
<dbReference type="PROSITE" id="PS50926">
    <property type="entry name" value="TRAM"/>
    <property type="match status" value="1"/>
</dbReference>
<keyword evidence="9 11" id="KW-0411">Iron-sulfur</keyword>
<name>A0A166CK02_9EURY</name>
<dbReference type="PANTHER" id="PTHR11918:SF45">
    <property type="entry name" value="THREONYLCARBAMOYLADENOSINE TRNA METHYLTHIOTRANSFERASE"/>
    <property type="match status" value="1"/>
</dbReference>
<keyword evidence="7 11" id="KW-0479">Metal-binding</keyword>
<dbReference type="InterPro" id="IPR038135">
    <property type="entry name" value="Methylthiotransferase_N_sf"/>
</dbReference>
<evidence type="ECO:0000256" key="6">
    <source>
        <dbReference type="ARBA" id="ARBA00022694"/>
    </source>
</evidence>
<dbReference type="AlphaFoldDB" id="A0A166CK02"/>
<dbReference type="SFLD" id="SFLDG01061">
    <property type="entry name" value="methylthiotransferase"/>
    <property type="match status" value="1"/>
</dbReference>
<keyword evidence="16" id="KW-1185">Reference proteome</keyword>
<dbReference type="InterPro" id="IPR007197">
    <property type="entry name" value="rSAM"/>
</dbReference>
<dbReference type="InterPro" id="IPR006638">
    <property type="entry name" value="Elp3/MiaA/NifB-like_rSAM"/>
</dbReference>
<evidence type="ECO:0000259" key="14">
    <source>
        <dbReference type="PROSITE" id="PS51918"/>
    </source>
</evidence>
<comment type="cofactor">
    <cofactor evidence="11">
        <name>[4Fe-4S] cluster</name>
        <dbReference type="ChEBI" id="CHEBI:49883"/>
    </cofactor>
    <text evidence="11">Binds 1 or 2 [4Fe-4S] cluster. One cluster is coordinated with 3 cysteines and an exchangeable S-adenosyl-L-methionine.</text>
</comment>
<dbReference type="FunFam" id="3.80.30.20:FF:000002">
    <property type="entry name" value="threonylcarbamoyladenosine tRNA methylthiotransferase isoform X2"/>
    <property type="match status" value="1"/>
</dbReference>
<dbReference type="OrthoDB" id="372134at2157"/>
<comment type="caution">
    <text evidence="15">The sequence shown here is derived from an EMBL/GenBank/DDBJ whole genome shotgun (WGS) entry which is preliminary data.</text>
</comment>
<dbReference type="GO" id="GO:0035598">
    <property type="term" value="F:tRNA (N(6)-L-threonylcarbamoyladenosine(37)-C(2))-methylthiotransferase activity"/>
    <property type="evidence" value="ECO:0007669"/>
    <property type="project" value="UniProtKB-UniRule"/>
</dbReference>
<dbReference type="NCBIfam" id="TIGR00089">
    <property type="entry name" value="MiaB/RimO family radical SAM methylthiotransferase"/>
    <property type="match status" value="1"/>
</dbReference>
<dbReference type="SFLD" id="SFLDG01082">
    <property type="entry name" value="B12-binding_domain_containing"/>
    <property type="match status" value="1"/>
</dbReference>
<sequence length="435" mass="48565">MVLIDKKEHICKVFIETYGCTFNKADSEIIAGYLVDNGVALVDSIEKSDIAIINTCYVKNPTESKITNRIGKLQKNYPEVKIIVSGCMVEIDPEKLSKIAPNASWIGPHKLDSSFEVVKNTLNGVIQRECGFSSNPKVGLPKIRFDPLIHVIQICEGCLGACTYCCTRFARGYLQSYKSEDIMAEARQAIREGCVEIQLTAQDTAAYGKDTGEKLSDLINDVASIEGNFRVRVGMMHPKNAMDDIDNLIESFKLENVYSFVHLPIQSGSNKILNDMGREHTVEQYKNMVKKFKKEIPNITIATDIIVGYPTESEEDFNKTVDLIEEIKPGIIHLSKYKHRKGALSSIFDEIPHNIMKKRSKHVNDIKSEITKEENKSLVGTIQKALVVEVGSKSGFIAKTDSYIPVVIQEAELGTFVEVEITEATSTYLKGKVKN</sequence>
<dbReference type="NCBIfam" id="TIGR01578">
    <property type="entry name" value="MiaB-like-B"/>
    <property type="match status" value="1"/>
</dbReference>
<evidence type="ECO:0000256" key="10">
    <source>
        <dbReference type="ARBA" id="ARBA00051661"/>
    </source>
</evidence>
<evidence type="ECO:0000313" key="15">
    <source>
        <dbReference type="EMBL" id="KZX14590.1"/>
    </source>
</evidence>
<dbReference type="InterPro" id="IPR023404">
    <property type="entry name" value="rSAM_horseshoe"/>
</dbReference>
<proteinExistence type="inferred from homology"/>
<evidence type="ECO:0000256" key="1">
    <source>
        <dbReference type="ARBA" id="ARBA00002399"/>
    </source>
</evidence>
<evidence type="ECO:0000256" key="4">
    <source>
        <dbReference type="ARBA" id="ARBA00022679"/>
    </source>
</evidence>
<feature type="domain" description="TRAM" evidence="12">
    <location>
        <begin position="376"/>
        <end position="435"/>
    </location>
</feature>
<dbReference type="SMART" id="SM00729">
    <property type="entry name" value="Elp3"/>
    <property type="match status" value="1"/>
</dbReference>
<accession>A0A166CK02</accession>